<evidence type="ECO:0000313" key="1">
    <source>
        <dbReference type="EMBL" id="GMS97975.1"/>
    </source>
</evidence>
<comment type="caution">
    <text evidence="1">The sequence shown here is derived from an EMBL/GenBank/DDBJ whole genome shotgun (WGS) entry which is preliminary data.</text>
</comment>
<proteinExistence type="predicted"/>
<dbReference type="Proteomes" id="UP001432027">
    <property type="component" value="Unassembled WGS sequence"/>
</dbReference>
<accession>A0AAV5TU24</accession>
<feature type="non-terminal residue" evidence="1">
    <location>
        <position position="112"/>
    </location>
</feature>
<dbReference type="EMBL" id="BTSX01000005">
    <property type="protein sequence ID" value="GMS97975.1"/>
    <property type="molecule type" value="Genomic_DNA"/>
</dbReference>
<gene>
    <name evidence="1" type="ORF">PENTCL1PPCAC_20150</name>
</gene>
<protein>
    <submittedName>
        <fullName evidence="1">Uncharacterized protein</fullName>
    </submittedName>
</protein>
<sequence length="112" mass="11845">MRDSSSVLSVSTGVGGSISSIISHSGQPTEESLVASYDLFRNCAASTSVGTSSLDQSSYTLNEIDDFDFPPWLDSAATNGVVIPSPTDHQVDAMRIDTSRAQNGMLREPSSE</sequence>
<keyword evidence="2" id="KW-1185">Reference proteome</keyword>
<organism evidence="1 2">
    <name type="scientific">Pristionchus entomophagus</name>
    <dbReference type="NCBI Taxonomy" id="358040"/>
    <lineage>
        <taxon>Eukaryota</taxon>
        <taxon>Metazoa</taxon>
        <taxon>Ecdysozoa</taxon>
        <taxon>Nematoda</taxon>
        <taxon>Chromadorea</taxon>
        <taxon>Rhabditida</taxon>
        <taxon>Rhabditina</taxon>
        <taxon>Diplogasteromorpha</taxon>
        <taxon>Diplogasteroidea</taxon>
        <taxon>Neodiplogasteridae</taxon>
        <taxon>Pristionchus</taxon>
    </lineage>
</organism>
<dbReference type="AlphaFoldDB" id="A0AAV5TU24"/>
<name>A0AAV5TU24_9BILA</name>
<reference evidence="1" key="1">
    <citation type="submission" date="2023-10" db="EMBL/GenBank/DDBJ databases">
        <title>Genome assembly of Pristionchus species.</title>
        <authorList>
            <person name="Yoshida K."/>
            <person name="Sommer R.J."/>
        </authorList>
    </citation>
    <scope>NUCLEOTIDE SEQUENCE</scope>
    <source>
        <strain evidence="1">RS0144</strain>
    </source>
</reference>
<evidence type="ECO:0000313" key="2">
    <source>
        <dbReference type="Proteomes" id="UP001432027"/>
    </source>
</evidence>